<proteinExistence type="predicted"/>
<dbReference type="GO" id="GO:0006457">
    <property type="term" value="P:protein folding"/>
    <property type="evidence" value="ECO:0007669"/>
    <property type="project" value="TreeGrafter"/>
</dbReference>
<reference evidence="2" key="1">
    <citation type="journal article" date="2020" name="Nature">
        <title>Giant virus diversity and host interactions through global metagenomics.</title>
        <authorList>
            <person name="Schulz F."/>
            <person name="Roux S."/>
            <person name="Paez-Espino D."/>
            <person name="Jungbluth S."/>
            <person name="Walsh D.A."/>
            <person name="Denef V.J."/>
            <person name="McMahon K.D."/>
            <person name="Konstantinidis K.T."/>
            <person name="Eloe-Fadrosh E.A."/>
            <person name="Kyrpides N.C."/>
            <person name="Woyke T."/>
        </authorList>
    </citation>
    <scope>NUCLEOTIDE SEQUENCE</scope>
    <source>
        <strain evidence="2">GVMAG-M-3300020565-3</strain>
    </source>
</reference>
<evidence type="ECO:0000313" key="2">
    <source>
        <dbReference type="EMBL" id="QHT02224.1"/>
    </source>
</evidence>
<organism evidence="2">
    <name type="scientific">viral metagenome</name>
    <dbReference type="NCBI Taxonomy" id="1070528"/>
    <lineage>
        <taxon>unclassified sequences</taxon>
        <taxon>metagenomes</taxon>
        <taxon>organismal metagenomes</taxon>
    </lineage>
</organism>
<protein>
    <recommendedName>
        <fullName evidence="1">Thioredoxin domain-containing protein</fullName>
    </recommendedName>
</protein>
<accession>A0A6C0CF42</accession>
<dbReference type="GO" id="GO:0003756">
    <property type="term" value="F:protein disulfide isomerase activity"/>
    <property type="evidence" value="ECO:0007669"/>
    <property type="project" value="TreeGrafter"/>
</dbReference>
<dbReference type="SUPFAM" id="SSF52833">
    <property type="entry name" value="Thioredoxin-like"/>
    <property type="match status" value="1"/>
</dbReference>
<name>A0A6C0CF42_9ZZZZ</name>
<dbReference type="InterPro" id="IPR036249">
    <property type="entry name" value="Thioredoxin-like_sf"/>
</dbReference>
<dbReference type="EMBL" id="MN739391">
    <property type="protein sequence ID" value="QHT02224.1"/>
    <property type="molecule type" value="Genomic_DNA"/>
</dbReference>
<dbReference type="CDD" id="cd02961">
    <property type="entry name" value="PDI_a_family"/>
    <property type="match status" value="1"/>
</dbReference>
<evidence type="ECO:0000259" key="1">
    <source>
        <dbReference type="PROSITE" id="PS51352"/>
    </source>
</evidence>
<dbReference type="InterPro" id="IPR013766">
    <property type="entry name" value="Thioredoxin_domain"/>
</dbReference>
<dbReference type="PANTHER" id="PTHR45672">
    <property type="entry name" value="PROTEIN DISULFIDE-ISOMERASE C17H9.14C-RELATED"/>
    <property type="match status" value="1"/>
</dbReference>
<dbReference type="Gene3D" id="3.40.30.10">
    <property type="entry name" value="Glutaredoxin"/>
    <property type="match status" value="1"/>
</dbReference>
<dbReference type="InterPro" id="IPR051063">
    <property type="entry name" value="PDI"/>
</dbReference>
<sequence length="109" mass="12708">MLYILSAENKKQVGDVLKTSPNITIFYYWDMCGHCTALRPTWDKICKKYKNARGCDILNVEATHLKHLPVKYKKGVNGFPTIIKYNEGKKEGEYDDERVYKKLEKFVKG</sequence>
<dbReference type="AlphaFoldDB" id="A0A6C0CF42"/>
<dbReference type="GO" id="GO:0005783">
    <property type="term" value="C:endoplasmic reticulum"/>
    <property type="evidence" value="ECO:0007669"/>
    <property type="project" value="TreeGrafter"/>
</dbReference>
<feature type="domain" description="Thioredoxin" evidence="1">
    <location>
        <begin position="1"/>
        <end position="109"/>
    </location>
</feature>
<dbReference type="Pfam" id="PF00085">
    <property type="entry name" value="Thioredoxin"/>
    <property type="match status" value="1"/>
</dbReference>
<dbReference type="PROSITE" id="PS51352">
    <property type="entry name" value="THIOREDOXIN_2"/>
    <property type="match status" value="1"/>
</dbReference>